<comment type="caution">
    <text evidence="1">The sequence shown here is derived from an EMBL/GenBank/DDBJ whole genome shotgun (WGS) entry which is preliminary data.</text>
</comment>
<dbReference type="Gene3D" id="3.30.1330.70">
    <property type="entry name" value="Holliday junction resolvase RusA"/>
    <property type="match status" value="1"/>
</dbReference>
<gene>
    <name evidence="1" type="ORF">NNX28_16905</name>
</gene>
<dbReference type="RefSeq" id="WP_255866607.1">
    <property type="nucleotide sequence ID" value="NZ_CP104263.1"/>
</dbReference>
<evidence type="ECO:0000313" key="2">
    <source>
        <dbReference type="Proteomes" id="UP001206924"/>
    </source>
</evidence>
<protein>
    <submittedName>
        <fullName evidence="1">Uncharacterized protein</fullName>
    </submittedName>
</protein>
<dbReference type="InterPro" id="IPR036614">
    <property type="entry name" value="RusA-like_sf"/>
</dbReference>
<dbReference type="EMBL" id="JANFLP010000020">
    <property type="protein sequence ID" value="MCQ1951599.1"/>
    <property type="molecule type" value="Genomic_DNA"/>
</dbReference>
<sequence length="134" mass="14916">MTARSWSITLPWATPPVKPNGGYSNRYAHAKKVRDTRQAMGLLARQAGIPALDRCRVELTWFVPDRIARDVDNLAWTLKPLCDALAGTKPMDHQIVPNDTPEWMEKPMPSIVYRPGAPKEMVLTVTEIPPVTGG</sequence>
<evidence type="ECO:0000313" key="1">
    <source>
        <dbReference type="EMBL" id="MCQ1951599.1"/>
    </source>
</evidence>
<keyword evidence="2" id="KW-1185">Reference proteome</keyword>
<name>A0ABT1NY18_9MICC</name>
<dbReference type="SUPFAM" id="SSF103084">
    <property type="entry name" value="Holliday junction resolvase RusA"/>
    <property type="match status" value="1"/>
</dbReference>
<accession>A0ABT1NY18</accession>
<proteinExistence type="predicted"/>
<reference evidence="1 2" key="1">
    <citation type="submission" date="2022-07" db="EMBL/GenBank/DDBJ databases">
        <title>Novel species in genus Arthrobacter.</title>
        <authorList>
            <person name="Liu Y."/>
        </authorList>
    </citation>
    <scope>NUCLEOTIDE SEQUENCE [LARGE SCALE GENOMIC DNA]</scope>
    <source>
        <strain evidence="2">zg-Y859</strain>
    </source>
</reference>
<organism evidence="1 2">
    <name type="scientific">Arthrobacter jinronghuae</name>
    <dbReference type="NCBI Taxonomy" id="2964609"/>
    <lineage>
        <taxon>Bacteria</taxon>
        <taxon>Bacillati</taxon>
        <taxon>Actinomycetota</taxon>
        <taxon>Actinomycetes</taxon>
        <taxon>Micrococcales</taxon>
        <taxon>Micrococcaceae</taxon>
        <taxon>Arthrobacter</taxon>
    </lineage>
</organism>
<dbReference type="Proteomes" id="UP001206924">
    <property type="component" value="Unassembled WGS sequence"/>
</dbReference>